<gene>
    <name evidence="6" type="ORF">BB561_001179</name>
</gene>
<accession>A0A2T9YVS1</accession>
<dbReference type="AlphaFoldDB" id="A0A2T9YVS1"/>
<evidence type="ECO:0000313" key="6">
    <source>
        <dbReference type="EMBL" id="PVU96443.1"/>
    </source>
</evidence>
<organism evidence="6 7">
    <name type="scientific">Smittium simulii</name>
    <dbReference type="NCBI Taxonomy" id="133385"/>
    <lineage>
        <taxon>Eukaryota</taxon>
        <taxon>Fungi</taxon>
        <taxon>Fungi incertae sedis</taxon>
        <taxon>Zoopagomycota</taxon>
        <taxon>Kickxellomycotina</taxon>
        <taxon>Harpellomycetes</taxon>
        <taxon>Harpellales</taxon>
        <taxon>Legeriomycetaceae</taxon>
        <taxon>Smittium</taxon>
    </lineage>
</organism>
<dbReference type="STRING" id="133385.A0A2T9YVS1"/>
<proteinExistence type="predicted"/>
<keyword evidence="2" id="KW-0235">DNA replication</keyword>
<keyword evidence="3" id="KW-0539">Nucleus</keyword>
<dbReference type="InterPro" id="IPR020796">
    <property type="entry name" value="ORC5"/>
</dbReference>
<dbReference type="SUPFAM" id="SSF52540">
    <property type="entry name" value="P-loop containing nucleoside triphosphate hydrolases"/>
    <property type="match status" value="1"/>
</dbReference>
<dbReference type="GO" id="GO:0005664">
    <property type="term" value="C:nuclear origin of replication recognition complex"/>
    <property type="evidence" value="ECO:0007669"/>
    <property type="project" value="TreeGrafter"/>
</dbReference>
<dbReference type="Pfam" id="PF21639">
    <property type="entry name" value="ORC5_lid"/>
    <property type="match status" value="1"/>
</dbReference>
<reference evidence="6 7" key="1">
    <citation type="journal article" date="2018" name="MBio">
        <title>Comparative Genomics Reveals the Core Gene Toolbox for the Fungus-Insect Symbiosis.</title>
        <authorList>
            <person name="Wang Y."/>
            <person name="Stata M."/>
            <person name="Wang W."/>
            <person name="Stajich J.E."/>
            <person name="White M.M."/>
            <person name="Moncalvo J.M."/>
        </authorList>
    </citation>
    <scope>NUCLEOTIDE SEQUENCE [LARGE SCALE GENOMIC DNA]</scope>
    <source>
        <strain evidence="6 7">SWE-8-4</strain>
    </source>
</reference>
<dbReference type="OrthoDB" id="365981at2759"/>
<dbReference type="Pfam" id="PF14630">
    <property type="entry name" value="ORC5_C"/>
    <property type="match status" value="1"/>
</dbReference>
<dbReference type="GO" id="GO:0003688">
    <property type="term" value="F:DNA replication origin binding"/>
    <property type="evidence" value="ECO:0007669"/>
    <property type="project" value="TreeGrafter"/>
</dbReference>
<dbReference type="Proteomes" id="UP000245383">
    <property type="component" value="Unassembled WGS sequence"/>
</dbReference>
<evidence type="ECO:0000256" key="2">
    <source>
        <dbReference type="ARBA" id="ARBA00022705"/>
    </source>
</evidence>
<dbReference type="GO" id="GO:0006270">
    <property type="term" value="P:DNA replication initiation"/>
    <property type="evidence" value="ECO:0007669"/>
    <property type="project" value="TreeGrafter"/>
</dbReference>
<dbReference type="InterPro" id="IPR027417">
    <property type="entry name" value="P-loop_NTPase"/>
</dbReference>
<protein>
    <recommendedName>
        <fullName evidence="8">Orc1-like AAA ATPase domain-containing protein</fullName>
    </recommendedName>
</protein>
<dbReference type="Gene3D" id="3.40.50.300">
    <property type="entry name" value="P-loop containing nucleotide triphosphate hydrolases"/>
    <property type="match status" value="1"/>
</dbReference>
<dbReference type="InterPro" id="IPR047088">
    <property type="entry name" value="ORC5_C"/>
</dbReference>
<sequence>MDSINLILLAEFPGRQHQIELLSQLISQPYQTGVPFLYINGHTATGKTSIISRFFELYQLEFQNELLQTDLTNKKKIIPNYAIIDCTECTSTKVLFRKALKPWLGLQNEYTTKATEYTKCDTVLDNAEKLRDLDALFIPSLLQITDMIDLSIIMLSSTTWDNIRPLATTSPEPISIYFTQYTKNDILNILKFDCPKDEPIPFFCTFVDSLHETFRRSCIDLNELRRIVLLLYPKYVQPVFEGQATRNETARLFKLCQPYFIEAIDKLHLREISSYEWQKNSIQASAKNDYEKIEKSISNMLVDTGVQEFPYLTKYLLISSFISSFNPPKLDLQYFAKTTEKKRRVKRGITLLKDSRGGKRRQQLIGPKAFPLDRMLAIFYKLLDFPGFPTIDLYTQISSLVMLKLLIKSSSEESLDSIKYKCNFSFEFVSEISKSVGFEIGKFLYDFC</sequence>
<keyword evidence="7" id="KW-1185">Reference proteome</keyword>
<feature type="domain" description="ORC5 lid" evidence="5">
    <location>
        <begin position="204"/>
        <end position="260"/>
    </location>
</feature>
<evidence type="ECO:0008006" key="8">
    <source>
        <dbReference type="Google" id="ProtNLM"/>
    </source>
</evidence>
<comment type="caution">
    <text evidence="6">The sequence shown here is derived from an EMBL/GenBank/DDBJ whole genome shotgun (WGS) entry which is preliminary data.</text>
</comment>
<dbReference type="EMBL" id="MBFR01000032">
    <property type="protein sequence ID" value="PVU96443.1"/>
    <property type="molecule type" value="Genomic_DNA"/>
</dbReference>
<dbReference type="InterPro" id="IPR048866">
    <property type="entry name" value="ORC5_lid"/>
</dbReference>
<feature type="domain" description="Origin recognition complex subunit 5 C-terminal" evidence="4">
    <location>
        <begin position="309"/>
        <end position="444"/>
    </location>
</feature>
<evidence type="ECO:0000313" key="7">
    <source>
        <dbReference type="Proteomes" id="UP000245383"/>
    </source>
</evidence>
<evidence type="ECO:0000259" key="5">
    <source>
        <dbReference type="Pfam" id="PF21639"/>
    </source>
</evidence>
<dbReference type="PANTHER" id="PTHR12705">
    <property type="entry name" value="ORIGIN RECOGNITION COMPLEX SUBUNIT 5"/>
    <property type="match status" value="1"/>
</dbReference>
<name>A0A2T9YVS1_9FUNG</name>
<evidence type="ECO:0000259" key="4">
    <source>
        <dbReference type="Pfam" id="PF14630"/>
    </source>
</evidence>
<evidence type="ECO:0000256" key="1">
    <source>
        <dbReference type="ARBA" id="ARBA00004123"/>
    </source>
</evidence>
<dbReference type="Gene3D" id="1.10.8.60">
    <property type="match status" value="1"/>
</dbReference>
<evidence type="ECO:0000256" key="3">
    <source>
        <dbReference type="ARBA" id="ARBA00023242"/>
    </source>
</evidence>
<dbReference type="PANTHER" id="PTHR12705:SF0">
    <property type="entry name" value="ORIGIN RECOGNITION COMPLEX SUBUNIT 5"/>
    <property type="match status" value="1"/>
</dbReference>
<comment type="subcellular location">
    <subcellularLocation>
        <location evidence="1">Nucleus</location>
    </subcellularLocation>
</comment>